<protein>
    <submittedName>
        <fullName evidence="6">ABC transporter substrate-binding protein</fullName>
    </submittedName>
</protein>
<evidence type="ECO:0000313" key="6">
    <source>
        <dbReference type="EMBL" id="GHO46192.1"/>
    </source>
</evidence>
<dbReference type="InterPro" id="IPR030678">
    <property type="entry name" value="Peptide/Ni-bd"/>
</dbReference>
<name>A0A8J3I4U7_9CHLR</name>
<comment type="similarity">
    <text evidence="2">Belongs to the bacterial solute-binding protein 5 family.</text>
</comment>
<organism evidence="6 7">
    <name type="scientific">Ktedonospora formicarum</name>
    <dbReference type="NCBI Taxonomy" id="2778364"/>
    <lineage>
        <taxon>Bacteria</taxon>
        <taxon>Bacillati</taxon>
        <taxon>Chloroflexota</taxon>
        <taxon>Ktedonobacteria</taxon>
        <taxon>Ktedonobacterales</taxon>
        <taxon>Ktedonobacteraceae</taxon>
        <taxon>Ktedonospora</taxon>
    </lineage>
</organism>
<dbReference type="RefSeq" id="WP_220195585.1">
    <property type="nucleotide sequence ID" value="NZ_BNJF01000002.1"/>
</dbReference>
<dbReference type="GO" id="GO:0043190">
    <property type="term" value="C:ATP-binding cassette (ABC) transporter complex"/>
    <property type="evidence" value="ECO:0007669"/>
    <property type="project" value="InterPro"/>
</dbReference>
<evidence type="ECO:0000256" key="3">
    <source>
        <dbReference type="ARBA" id="ARBA00022448"/>
    </source>
</evidence>
<evidence type="ECO:0000256" key="1">
    <source>
        <dbReference type="ARBA" id="ARBA00004196"/>
    </source>
</evidence>
<accession>A0A8J3I4U7</accession>
<dbReference type="Proteomes" id="UP000612362">
    <property type="component" value="Unassembled WGS sequence"/>
</dbReference>
<dbReference type="PANTHER" id="PTHR30290">
    <property type="entry name" value="PERIPLASMIC BINDING COMPONENT OF ABC TRANSPORTER"/>
    <property type="match status" value="1"/>
</dbReference>
<proteinExistence type="inferred from homology"/>
<dbReference type="GO" id="GO:1904680">
    <property type="term" value="F:peptide transmembrane transporter activity"/>
    <property type="evidence" value="ECO:0007669"/>
    <property type="project" value="TreeGrafter"/>
</dbReference>
<dbReference type="GO" id="GO:0015833">
    <property type="term" value="P:peptide transport"/>
    <property type="evidence" value="ECO:0007669"/>
    <property type="project" value="TreeGrafter"/>
</dbReference>
<keyword evidence="3" id="KW-0813">Transport</keyword>
<dbReference type="Gene3D" id="3.40.190.10">
    <property type="entry name" value="Periplasmic binding protein-like II"/>
    <property type="match status" value="1"/>
</dbReference>
<comment type="subcellular location">
    <subcellularLocation>
        <location evidence="1">Cell envelope</location>
    </subcellularLocation>
</comment>
<feature type="domain" description="Solute-binding protein family 5" evidence="5">
    <location>
        <begin position="101"/>
        <end position="491"/>
    </location>
</feature>
<dbReference type="Gene3D" id="3.10.105.10">
    <property type="entry name" value="Dipeptide-binding Protein, Domain 3"/>
    <property type="match status" value="1"/>
</dbReference>
<dbReference type="InterPro" id="IPR039424">
    <property type="entry name" value="SBP_5"/>
</dbReference>
<reference evidence="6" key="1">
    <citation type="submission" date="2020-10" db="EMBL/GenBank/DDBJ databases">
        <title>Taxonomic study of unclassified bacteria belonging to the class Ktedonobacteria.</title>
        <authorList>
            <person name="Yabe S."/>
            <person name="Wang C.M."/>
            <person name="Zheng Y."/>
            <person name="Sakai Y."/>
            <person name="Cavaletti L."/>
            <person name="Monciardini P."/>
            <person name="Donadio S."/>
        </authorList>
    </citation>
    <scope>NUCLEOTIDE SEQUENCE</scope>
    <source>
        <strain evidence="6">SOSP1-1</strain>
    </source>
</reference>
<dbReference type="InterPro" id="IPR000914">
    <property type="entry name" value="SBP_5_dom"/>
</dbReference>
<dbReference type="GO" id="GO:0030313">
    <property type="term" value="C:cell envelope"/>
    <property type="evidence" value="ECO:0007669"/>
    <property type="project" value="UniProtKB-SubCell"/>
</dbReference>
<gene>
    <name evidence="6" type="ORF">KSX_43550</name>
</gene>
<dbReference type="PANTHER" id="PTHR30290:SF10">
    <property type="entry name" value="PERIPLASMIC OLIGOPEPTIDE-BINDING PROTEIN-RELATED"/>
    <property type="match status" value="1"/>
</dbReference>
<dbReference type="EMBL" id="BNJF01000002">
    <property type="protein sequence ID" value="GHO46192.1"/>
    <property type="molecule type" value="Genomic_DNA"/>
</dbReference>
<sequence length="596" mass="66081">MHVHTLHVDSARQDNSLTTASRRFWPFLLALLALFVAACGGSSNTANTGKASDDQQVFIKPIEGRSELQSFDPALVTEGASISAVNLVFTGLVQLDDNLQVRDQLAQSHSLGSDGVTWTFKLKPGLKFSDGKPLTSADVAYSLDRALDPALKSAVSPIYLGLIKDSDKRFTGEVKSLINDSILTPDDQTVVLIAKNKAAYFLQILTYQTSYVVEKSMIDKYGNDFASHLSEGIGGSGPFKVSKYLPNKEIEFVPNPNYYGEKPQIKKIVMPFYQKADTSYRAYQAGQVSTADVPSIQIESAKQLPSNQFQTVPQLDVEYVTMNYLAKPFNNLKIRQAFALAVDKDAIAHSVYKDGVVPTNHIIPKGMPGYNEKATAPQGVTSTKGDPTLAKQLFEQGMKEEGFTASTLPQLTLTFASRGTSDSRNMFSALQQMWQGTLGVTVRLEDEDYNKLLSDRTNSVNNPKGMQMYALDWTADYPDPQNWLTLLFDKGSPKNAMNYGQNQTLMAKDQQAVQQLMEEADVNTNPQERLQQYNEAEQKLLNDVVWIPIYQYARTIVRKPCVIGVVENAQNFTPPDDWGKIYISNANPCADTSQYK</sequence>
<dbReference type="Pfam" id="PF00496">
    <property type="entry name" value="SBP_bac_5"/>
    <property type="match status" value="1"/>
</dbReference>
<dbReference type="CDD" id="cd08504">
    <property type="entry name" value="PBP2_OppA"/>
    <property type="match status" value="1"/>
</dbReference>
<dbReference type="PIRSF" id="PIRSF002741">
    <property type="entry name" value="MppA"/>
    <property type="match status" value="1"/>
</dbReference>
<evidence type="ECO:0000313" key="7">
    <source>
        <dbReference type="Proteomes" id="UP000612362"/>
    </source>
</evidence>
<dbReference type="SUPFAM" id="SSF53850">
    <property type="entry name" value="Periplasmic binding protein-like II"/>
    <property type="match status" value="1"/>
</dbReference>
<comment type="caution">
    <text evidence="6">The sequence shown here is derived from an EMBL/GenBank/DDBJ whole genome shotgun (WGS) entry which is preliminary data.</text>
</comment>
<evidence type="ECO:0000256" key="2">
    <source>
        <dbReference type="ARBA" id="ARBA00005695"/>
    </source>
</evidence>
<dbReference type="Gene3D" id="3.90.76.10">
    <property type="entry name" value="Dipeptide-binding Protein, Domain 1"/>
    <property type="match status" value="1"/>
</dbReference>
<evidence type="ECO:0000259" key="5">
    <source>
        <dbReference type="Pfam" id="PF00496"/>
    </source>
</evidence>
<dbReference type="AlphaFoldDB" id="A0A8J3I4U7"/>
<evidence type="ECO:0000256" key="4">
    <source>
        <dbReference type="ARBA" id="ARBA00022729"/>
    </source>
</evidence>
<dbReference type="GO" id="GO:0042597">
    <property type="term" value="C:periplasmic space"/>
    <property type="evidence" value="ECO:0007669"/>
    <property type="project" value="UniProtKB-ARBA"/>
</dbReference>
<keyword evidence="7" id="KW-1185">Reference proteome</keyword>
<keyword evidence="4" id="KW-0732">Signal</keyword>